<dbReference type="AlphaFoldDB" id="Q2HBP1"/>
<dbReference type="EMBL" id="CH408029">
    <property type="protein sequence ID" value="EAQ91956.1"/>
    <property type="molecule type" value="Genomic_DNA"/>
</dbReference>
<dbReference type="GeneID" id="4387598"/>
<dbReference type="EMBL" id="CH408030">
    <property type="protein sequence ID" value="EAQ90428.1"/>
    <property type="molecule type" value="Genomic_DNA"/>
</dbReference>
<dbReference type="VEuPathDB" id="FungiDB:CHGG_00191"/>
<organism evidence="1 3">
    <name type="scientific">Chaetomium globosum (strain ATCC 6205 / CBS 148.51 / DSM 1962 / NBRC 6347 / NRRL 1970)</name>
    <name type="common">Soil fungus</name>
    <dbReference type="NCBI Taxonomy" id="306901"/>
    <lineage>
        <taxon>Eukaryota</taxon>
        <taxon>Fungi</taxon>
        <taxon>Dikarya</taxon>
        <taxon>Ascomycota</taxon>
        <taxon>Pezizomycotina</taxon>
        <taxon>Sordariomycetes</taxon>
        <taxon>Sordariomycetidae</taxon>
        <taxon>Sordariales</taxon>
        <taxon>Chaetomiaceae</taxon>
        <taxon>Chaetomium</taxon>
    </lineage>
</organism>
<keyword evidence="3" id="KW-1185">Reference proteome</keyword>
<dbReference type="Proteomes" id="UP000001056">
    <property type="component" value="Unassembled WGS sequence"/>
</dbReference>
<protein>
    <submittedName>
        <fullName evidence="1">Uncharacterized protein</fullName>
    </submittedName>
</protein>
<reference evidence="1" key="1">
    <citation type="submission" date="2005-03" db="EMBL/GenBank/DDBJ databases">
        <authorList>
            <person name="Giovannoni S.J."/>
            <person name="Cho J.-C."/>
            <person name="Ferriera S."/>
            <person name="Johnson J."/>
            <person name="Kravitz S."/>
            <person name="Halpern A."/>
            <person name="Remington K."/>
            <person name="Beeson K."/>
            <person name="Tran B."/>
            <person name="Rogers Y.-H."/>
            <person name="Friedman R."/>
            <person name="Venter J.C."/>
        </authorList>
    </citation>
    <scope>NUCLEOTIDE SEQUENCE</scope>
    <source>
        <strain evidence="1">CBS 148.51</strain>
    </source>
</reference>
<evidence type="ECO:0000313" key="2">
    <source>
        <dbReference type="EMBL" id="EAQ91956.1"/>
    </source>
</evidence>
<evidence type="ECO:0000313" key="1">
    <source>
        <dbReference type="EMBL" id="EAQ90428.1"/>
    </source>
</evidence>
<proteinExistence type="predicted"/>
<dbReference type="VEuPathDB" id="FungiDB:CHGG_02363"/>
<sequence>MQRKALSARTGSVVRAQNLLQCVGGETGSASDCSRAADPMEIGAISSNTITPVPGREYLADADVEPIFGRKRD</sequence>
<reference evidence="3" key="3">
    <citation type="journal article" date="2015" name="Genome Announc.">
        <title>Draft genome sequence of the cellulolytic fungus Chaetomium globosum.</title>
        <authorList>
            <person name="Cuomo C.A."/>
            <person name="Untereiner W.A."/>
            <person name="Ma L.-J."/>
            <person name="Grabherr M."/>
            <person name="Birren B.W."/>
        </authorList>
    </citation>
    <scope>NUCLEOTIDE SEQUENCE [LARGE SCALE GENOMIC DNA]</scope>
    <source>
        <strain evidence="3">ATCC 6205 / CBS 148.51 / DSM 1962 / NBRC 6347 / NRRL 1970</strain>
    </source>
</reference>
<gene>
    <name evidence="2" type="ORF">CHGG_00191</name>
    <name evidence="1" type="ORF">CHGG_02363</name>
</gene>
<dbReference type="OrthoDB" id="4591102at2759"/>
<evidence type="ECO:0000313" key="3">
    <source>
        <dbReference type="Proteomes" id="UP000001056"/>
    </source>
</evidence>
<dbReference type="RefSeq" id="XP_001228879.1">
    <property type="nucleotide sequence ID" value="XM_001228878.1"/>
</dbReference>
<dbReference type="RefSeq" id="XP_001219412.1">
    <property type="nucleotide sequence ID" value="XM_001219411.1"/>
</dbReference>
<dbReference type="GeneID" id="4389526"/>
<dbReference type="InParanoid" id="Q2HBP1"/>
<accession>Q2HBP1</accession>
<dbReference type="HOGENOM" id="CLU_2704591_0_0_1"/>
<name>Q2HBP1_CHAGB</name>
<reference evidence="1" key="2">
    <citation type="submission" date="2006-02" db="EMBL/GenBank/DDBJ databases">
        <title>Annotation of the Chaetomium globosum CBS 148.51 Genome.</title>
        <authorList>
            <consortium name="The Broad Institute Genome Sequencing Platform"/>
            <person name="Birren B."/>
            <person name="Lander E."/>
            <person name="Galagan J."/>
            <person name="Devon K."/>
            <person name="Nusbaum C."/>
            <person name="Ma L.-J."/>
            <person name="Jaffe D."/>
            <person name="Butler J."/>
            <person name="Alvarez P."/>
            <person name="Gnerre S."/>
            <person name="Grabherr M."/>
            <person name="Kleber M."/>
            <person name="Mauceli E."/>
            <person name="Brockman W."/>
            <person name="Rounsley S."/>
            <person name="Young S."/>
            <person name="LaButti K."/>
            <person name="Pushparaj V."/>
            <person name="DeCaprio D."/>
            <person name="Crawford M."/>
            <person name="Koehrsen M."/>
            <person name="Engels R."/>
            <person name="Montgomery P."/>
            <person name="Pearson M."/>
            <person name="Howarth C."/>
            <person name="Kodira C."/>
            <person name="Yandava C."/>
            <person name="Zeng Q."/>
            <person name="Alvarado L."/>
            <person name="Oleary S."/>
            <person name="Untereiner W."/>
        </authorList>
    </citation>
    <scope>NUCLEOTIDE SEQUENCE</scope>
    <source>
        <strain evidence="1">CBS 148.51</strain>
    </source>
</reference>